<dbReference type="EMBL" id="CM051395">
    <property type="protein sequence ID" value="KAJ4724319.1"/>
    <property type="molecule type" value="Genomic_DNA"/>
</dbReference>
<protein>
    <submittedName>
        <fullName evidence="1">Disease resistance protein</fullName>
    </submittedName>
</protein>
<sequence>MVDAVVSFVVERVGDYLIREAVFLREVRNEVESLMNELKWMQCFIKDAEEKQSDNPMIGMWISDLRDIAYDSEDVLDKFLLEVENEGTSGMPRVDEGSTSKKSSRFLASIKKSCSFVFPKGSGLVNKGKEKMKLYSIGKEIEALKRRLGDLSLNREKYGLKDINNQREAESKRKNLEKLRQLRRAPSFAVEQNVVGFEDDAKKLLAKLLEEEPRRSVISIFGMGGLGKTTLARRLYHDVKDNFHRCAWVCVSQDYSTQDLLIRIIRSFEFNIETKELKEMNEEDLERFLYKSLQASSYLVVVDDVWEKEVWKSLKRAFPENMNKSRVIITTRIKEVAESSDERIHFHKLRFLTPDESWKLFHNKAFQELDVDEELEKVGREMVQKCRGLPLAIIVLAGLLSIKEPEEWDEVRQHIWQRLRDDSIHINYLLALSFNDLSHQLKLCFLYLGLFPEDYEINVEELIRLFVAEGFIAPHETQTMEDVARNNLDYLINRSLIQVEKRYWGRIATCRVHDLLRDLAIQKAKELNLIHIHDEINQSISSSFMASSRREAVYSLTENSSWLRHSNPLSRSLFFFDQQLHGYSPRGGLVIPLLPGFRLLRVLNLYFRGSWVPDEIGKLIHLKHLGLSGSFQKELPPSIVNLRRLQTLYVCAIDRYVELPTDIFKLKELRHLVGNFTGPLHIDNLTNLQTLKHIEHESWTKVNTEKLVDLRELHLDHEDWRIEKEDYFTFDSIAKLRSLQVLSIQIYLSFVSLEPLRHCQYLKDLRLQGNIEKLPGDMRALLPNLQCLELRVFDLREDPMPSLGKLPKLMILDLYLGFSGGKKLMIYTAKGFPRLEILELAFSDHVEEWQVEDGAFPKLRGLSLHMPNDSNLKIPEKLRSVPPPGIWKCRGNFHNDGNILWFM</sequence>
<accession>A0ACC1YMQ7</accession>
<gene>
    <name evidence="1" type="ORF">OWV82_003322</name>
</gene>
<keyword evidence="2" id="KW-1185">Reference proteome</keyword>
<comment type="caution">
    <text evidence="1">The sequence shown here is derived from an EMBL/GenBank/DDBJ whole genome shotgun (WGS) entry which is preliminary data.</text>
</comment>
<proteinExistence type="predicted"/>
<dbReference type="Proteomes" id="UP001164539">
    <property type="component" value="Chromosome 2"/>
</dbReference>
<evidence type="ECO:0000313" key="1">
    <source>
        <dbReference type="EMBL" id="KAJ4724319.1"/>
    </source>
</evidence>
<name>A0ACC1YMQ7_MELAZ</name>
<evidence type="ECO:0000313" key="2">
    <source>
        <dbReference type="Proteomes" id="UP001164539"/>
    </source>
</evidence>
<reference evidence="1 2" key="1">
    <citation type="journal article" date="2023" name="Science">
        <title>Complex scaffold remodeling in plant triterpene biosynthesis.</title>
        <authorList>
            <person name="De La Pena R."/>
            <person name="Hodgson H."/>
            <person name="Liu J.C."/>
            <person name="Stephenson M.J."/>
            <person name="Martin A.C."/>
            <person name="Owen C."/>
            <person name="Harkess A."/>
            <person name="Leebens-Mack J."/>
            <person name="Jimenez L.E."/>
            <person name="Osbourn A."/>
            <person name="Sattely E.S."/>
        </authorList>
    </citation>
    <scope>NUCLEOTIDE SEQUENCE [LARGE SCALE GENOMIC DNA]</scope>
    <source>
        <strain evidence="2">cv. JPN11</strain>
        <tissue evidence="1">Leaf</tissue>
    </source>
</reference>
<organism evidence="1 2">
    <name type="scientific">Melia azedarach</name>
    <name type="common">Chinaberry tree</name>
    <dbReference type="NCBI Taxonomy" id="155640"/>
    <lineage>
        <taxon>Eukaryota</taxon>
        <taxon>Viridiplantae</taxon>
        <taxon>Streptophyta</taxon>
        <taxon>Embryophyta</taxon>
        <taxon>Tracheophyta</taxon>
        <taxon>Spermatophyta</taxon>
        <taxon>Magnoliopsida</taxon>
        <taxon>eudicotyledons</taxon>
        <taxon>Gunneridae</taxon>
        <taxon>Pentapetalae</taxon>
        <taxon>rosids</taxon>
        <taxon>malvids</taxon>
        <taxon>Sapindales</taxon>
        <taxon>Meliaceae</taxon>
        <taxon>Melia</taxon>
    </lineage>
</organism>